<proteinExistence type="inferred from homology"/>
<evidence type="ECO:0000256" key="1">
    <source>
        <dbReference type="ARBA" id="ARBA00004123"/>
    </source>
</evidence>
<dbReference type="STRING" id="45607.A0A2T0FKC9"/>
<dbReference type="GeneID" id="36516814"/>
<dbReference type="InterPro" id="IPR036187">
    <property type="entry name" value="DNA_mismatch_repair_MutS_sf"/>
</dbReference>
<dbReference type="Gene3D" id="1.10.1420.10">
    <property type="match status" value="2"/>
</dbReference>
<dbReference type="NCBIfam" id="NF003810">
    <property type="entry name" value="PRK05399.1"/>
    <property type="match status" value="1"/>
</dbReference>
<dbReference type="OrthoDB" id="121051at2759"/>
<comment type="caution">
    <text evidence="15">The sequence shown here is derived from an EMBL/GenBank/DDBJ whole genome shotgun (WGS) entry which is preliminary data.</text>
</comment>
<keyword evidence="5 12" id="KW-0547">Nucleotide-binding</keyword>
<dbReference type="InterPro" id="IPR017261">
    <property type="entry name" value="DNA_mismatch_repair_MutS/MSH"/>
</dbReference>
<dbReference type="Proteomes" id="UP000238350">
    <property type="component" value="Unassembled WGS sequence"/>
</dbReference>
<dbReference type="Pfam" id="PF05188">
    <property type="entry name" value="MutS_II"/>
    <property type="match status" value="1"/>
</dbReference>
<dbReference type="InterPro" id="IPR007860">
    <property type="entry name" value="DNA_mmatch_repair_MutS_con_dom"/>
</dbReference>
<dbReference type="InterPro" id="IPR000432">
    <property type="entry name" value="DNA_mismatch_repair_MutS_C"/>
</dbReference>
<evidence type="ECO:0000313" key="16">
    <source>
        <dbReference type="Proteomes" id="UP000238350"/>
    </source>
</evidence>
<evidence type="ECO:0000256" key="5">
    <source>
        <dbReference type="ARBA" id="ARBA00022741"/>
    </source>
</evidence>
<dbReference type="Pfam" id="PF01624">
    <property type="entry name" value="MutS_I"/>
    <property type="match status" value="1"/>
</dbReference>
<dbReference type="InterPro" id="IPR007696">
    <property type="entry name" value="DNA_mismatch_repair_MutS_core"/>
</dbReference>
<evidence type="ECO:0000256" key="13">
    <source>
        <dbReference type="SAM" id="MobiDB-lite"/>
    </source>
</evidence>
<keyword evidence="6 12" id="KW-0227">DNA damage</keyword>
<dbReference type="GO" id="GO:0005524">
    <property type="term" value="F:ATP binding"/>
    <property type="evidence" value="ECO:0007669"/>
    <property type="project" value="UniProtKB-KW"/>
</dbReference>
<keyword evidence="7" id="KW-0067">ATP-binding</keyword>
<keyword evidence="9 12" id="KW-0234">DNA repair</keyword>
<dbReference type="SUPFAM" id="SSF53150">
    <property type="entry name" value="DNA repair protein MutS, domain II"/>
    <property type="match status" value="1"/>
</dbReference>
<organism evidence="15 16">
    <name type="scientific">Wickerhamiella sorbophila</name>
    <dbReference type="NCBI Taxonomy" id="45607"/>
    <lineage>
        <taxon>Eukaryota</taxon>
        <taxon>Fungi</taxon>
        <taxon>Dikarya</taxon>
        <taxon>Ascomycota</taxon>
        <taxon>Saccharomycotina</taxon>
        <taxon>Dipodascomycetes</taxon>
        <taxon>Dipodascales</taxon>
        <taxon>Trichomonascaceae</taxon>
        <taxon>Wickerhamiella</taxon>
    </lineage>
</organism>
<keyword evidence="16" id="KW-1185">Reference proteome</keyword>
<dbReference type="Pfam" id="PF00488">
    <property type="entry name" value="MutS_V"/>
    <property type="match status" value="1"/>
</dbReference>
<dbReference type="InterPro" id="IPR016151">
    <property type="entry name" value="DNA_mismatch_repair_MutS_N"/>
</dbReference>
<name>A0A2T0FKC9_9ASCO</name>
<dbReference type="PANTHER" id="PTHR11361">
    <property type="entry name" value="DNA MISMATCH REPAIR PROTEIN MUTS FAMILY MEMBER"/>
    <property type="match status" value="1"/>
</dbReference>
<evidence type="ECO:0000256" key="7">
    <source>
        <dbReference type="ARBA" id="ARBA00022840"/>
    </source>
</evidence>
<keyword evidence="10" id="KW-0539">Nucleus</keyword>
<evidence type="ECO:0000256" key="11">
    <source>
        <dbReference type="ARBA" id="ARBA00029792"/>
    </source>
</evidence>
<evidence type="ECO:0000256" key="4">
    <source>
        <dbReference type="ARBA" id="ARBA00022151"/>
    </source>
</evidence>
<evidence type="ECO:0000256" key="8">
    <source>
        <dbReference type="ARBA" id="ARBA00023125"/>
    </source>
</evidence>
<evidence type="ECO:0000259" key="14">
    <source>
        <dbReference type="PROSITE" id="PS00486"/>
    </source>
</evidence>
<dbReference type="PROSITE" id="PS00486">
    <property type="entry name" value="DNA_MISMATCH_REPAIR_2"/>
    <property type="match status" value="1"/>
</dbReference>
<dbReference type="InterPro" id="IPR027417">
    <property type="entry name" value="P-loop_NTPase"/>
</dbReference>
<dbReference type="EMBL" id="NDIQ01000021">
    <property type="protein sequence ID" value="PRT55446.1"/>
    <property type="molecule type" value="Genomic_DNA"/>
</dbReference>
<dbReference type="Gene3D" id="3.40.50.300">
    <property type="entry name" value="P-loop containing nucleotide triphosphate hydrolases"/>
    <property type="match status" value="1"/>
</dbReference>
<dbReference type="Gene3D" id="3.30.420.110">
    <property type="entry name" value="MutS, connector domain"/>
    <property type="match status" value="1"/>
</dbReference>
<comment type="similarity">
    <text evidence="2">Belongs to the DNA mismatch repair MutS family. MSH3 subfamily.</text>
</comment>
<accession>A0A2T0FKC9</accession>
<dbReference type="PIRSF" id="PIRSF037677">
    <property type="entry name" value="DNA_mis_repair_Msh6"/>
    <property type="match status" value="1"/>
</dbReference>
<evidence type="ECO:0000256" key="12">
    <source>
        <dbReference type="RuleBase" id="RU003756"/>
    </source>
</evidence>
<comment type="function">
    <text evidence="12">Component of the post-replicative DNA mismatch repair system (MMR).</text>
</comment>
<keyword evidence="8 12" id="KW-0238">DNA-binding</keyword>
<dbReference type="Pfam" id="PF05192">
    <property type="entry name" value="MutS_III"/>
    <property type="match status" value="1"/>
</dbReference>
<sequence>MTQATIQSLFAKRPAAKPDSGDVQPHKKANISKLSSFRAGEPTDPEFSAKYAERRARFASTIGRSRTKRGTPGQRKLDAVGEQFMELKNKNPDKLLIIEVGYKFQILGADAVDASRCFGWTAISGWTTLDAGGPQDALYNRFAMVSFPTAKLSFYTRKLVSKGYKVGIVRQMETAAIKASERRSGPMRRELANVYTQGTYIDEDSVDDGVSGHVLALKEDVKGQSHRFSMISVHLATGDMVYDEFEDSSVVIELETRLMHIQPAEILAVGQFSSVVRRLIDQIQSRGSVRVITANGESSVKEYSQLQLSPALQECSRCLLYYLTEFGLQTVFQLPNLQPFSLQSHMQLNGNTLTSLEIFNNVTDYTARGSLFWVLDNTCTAMGKRLLKKWVAQPLLDRNMLTARVDAVEELVVNYNQVLESVRSVMTRLPDLERALLQIHYGRISRRQLYWTLHFFDRIAKATTLPYIQHARFKSPILIDLLEQLPKIRDLVAEIYSSLSPTAKEGGKLDFFNQDPPEVTVHKEALAQIEAEFDSYLQTAKLELGVDLKYVSINMDEYLVEISKSDAKKVPTEWRKMSGTQKSERFRTPATLDLIKRRLLEQERLEIACDKAYSEFVARVSQHHTQLRSVIVTLAQLDCLMSLAAVSRKSGYVRVDYVDEPCLEIVDGRHPMIEALISTPFIPNDVSMYPSRSRTMIVTGPNMGGKSSYVRQVALIAIMAQIGAFVPAKKARMSMMDAVFTRMGAYDNMMRGESTCMVELKECSDILASATERSLVLLDEIGRGTCTVDGMAIAYAVLDYMVSEKKSFTLFITHYPLLTKLADLYPKIVTNWCMQYEENKETKLVTLLYKLMEGVAYRSYGLNVARLANVDDAVLEVAASKSAEFERRLENRKIANKLFQLLSNLPSSIKDLKSYIK</sequence>
<dbReference type="InterPro" id="IPR007861">
    <property type="entry name" value="DNA_mismatch_repair_MutS_clamp"/>
</dbReference>
<comment type="subcellular location">
    <subcellularLocation>
        <location evidence="1">Nucleus</location>
    </subcellularLocation>
</comment>
<dbReference type="GO" id="GO:0006312">
    <property type="term" value="P:mitotic recombination"/>
    <property type="evidence" value="ECO:0007669"/>
    <property type="project" value="TreeGrafter"/>
</dbReference>
<dbReference type="GO" id="GO:0140664">
    <property type="term" value="F:ATP-dependent DNA damage sensor activity"/>
    <property type="evidence" value="ECO:0007669"/>
    <property type="project" value="InterPro"/>
</dbReference>
<dbReference type="InterPro" id="IPR045076">
    <property type="entry name" value="MutS"/>
</dbReference>
<evidence type="ECO:0000256" key="9">
    <source>
        <dbReference type="ARBA" id="ARBA00023204"/>
    </source>
</evidence>
<evidence type="ECO:0000256" key="10">
    <source>
        <dbReference type="ARBA" id="ARBA00023242"/>
    </source>
</evidence>
<dbReference type="RefSeq" id="XP_024665391.1">
    <property type="nucleotide sequence ID" value="XM_024809623.1"/>
</dbReference>
<dbReference type="GO" id="GO:0006298">
    <property type="term" value="P:mismatch repair"/>
    <property type="evidence" value="ECO:0007669"/>
    <property type="project" value="InterPro"/>
</dbReference>
<evidence type="ECO:0000256" key="6">
    <source>
        <dbReference type="ARBA" id="ARBA00022763"/>
    </source>
</evidence>
<dbReference type="PANTHER" id="PTHR11361:SF122">
    <property type="entry name" value="DNA MISMATCH REPAIR PROTEIN MSH3"/>
    <property type="match status" value="1"/>
</dbReference>
<reference evidence="15 16" key="1">
    <citation type="submission" date="2017-04" db="EMBL/GenBank/DDBJ databases">
        <title>Genome sequencing of [Candida] sorbophila.</title>
        <authorList>
            <person name="Ahn J.O."/>
        </authorList>
    </citation>
    <scope>NUCLEOTIDE SEQUENCE [LARGE SCALE GENOMIC DNA]</scope>
    <source>
        <strain evidence="15 16">DS02</strain>
    </source>
</reference>
<evidence type="ECO:0000313" key="15">
    <source>
        <dbReference type="EMBL" id="PRT55446.1"/>
    </source>
</evidence>
<protein>
    <recommendedName>
        <fullName evidence="3">DNA mismatch repair protein MSH3</fullName>
    </recommendedName>
    <alternativeName>
        <fullName evidence="4">DNA mismatch repair protein msh3</fullName>
    </alternativeName>
    <alternativeName>
        <fullName evidence="11">MutS protein homolog 3</fullName>
    </alternativeName>
</protein>
<feature type="region of interest" description="Disordered" evidence="13">
    <location>
        <begin position="1"/>
        <end position="45"/>
    </location>
</feature>
<dbReference type="Pfam" id="PF05190">
    <property type="entry name" value="MutS_IV"/>
    <property type="match status" value="1"/>
</dbReference>
<dbReference type="InterPro" id="IPR007695">
    <property type="entry name" value="DNA_mismatch_repair_MutS-lik_N"/>
</dbReference>
<evidence type="ECO:0000256" key="2">
    <source>
        <dbReference type="ARBA" id="ARBA00007094"/>
    </source>
</evidence>
<dbReference type="GO" id="GO:0030983">
    <property type="term" value="F:mismatched DNA binding"/>
    <property type="evidence" value="ECO:0007669"/>
    <property type="project" value="InterPro"/>
</dbReference>
<dbReference type="AlphaFoldDB" id="A0A2T0FKC9"/>
<dbReference type="Gene3D" id="3.40.1170.10">
    <property type="entry name" value="DNA repair protein MutS, domain I"/>
    <property type="match status" value="1"/>
</dbReference>
<dbReference type="SUPFAM" id="SSF48334">
    <property type="entry name" value="DNA repair protein MutS, domain III"/>
    <property type="match status" value="1"/>
</dbReference>
<gene>
    <name evidence="15" type="ORF">B9G98_03066</name>
</gene>
<evidence type="ECO:0000256" key="3">
    <source>
        <dbReference type="ARBA" id="ARBA00019000"/>
    </source>
</evidence>
<dbReference type="InterPro" id="IPR036678">
    <property type="entry name" value="MutS_con_dom_sf"/>
</dbReference>
<dbReference type="GO" id="GO:0005634">
    <property type="term" value="C:nucleus"/>
    <property type="evidence" value="ECO:0007669"/>
    <property type="project" value="UniProtKB-SubCell"/>
</dbReference>
<dbReference type="SUPFAM" id="SSF52540">
    <property type="entry name" value="P-loop containing nucleoside triphosphate hydrolases"/>
    <property type="match status" value="1"/>
</dbReference>
<dbReference type="SUPFAM" id="SSF55271">
    <property type="entry name" value="DNA repair protein MutS, domain I"/>
    <property type="match status" value="1"/>
</dbReference>
<dbReference type="SMART" id="SM00533">
    <property type="entry name" value="MUTSd"/>
    <property type="match status" value="1"/>
</dbReference>
<feature type="domain" description="DNA mismatch repair proteins mutS family" evidence="14">
    <location>
        <begin position="774"/>
        <end position="790"/>
    </location>
</feature>
<dbReference type="SMART" id="SM00534">
    <property type="entry name" value="MUTSac"/>
    <property type="match status" value="1"/>
</dbReference>